<feature type="compositionally biased region" description="Polar residues" evidence="1">
    <location>
        <begin position="1119"/>
        <end position="1131"/>
    </location>
</feature>
<reference evidence="3" key="1">
    <citation type="submission" date="2023-04" db="EMBL/GenBank/DDBJ databases">
        <title>Phytophthora fragariaefolia NBRC 109709.</title>
        <authorList>
            <person name="Ichikawa N."/>
            <person name="Sato H."/>
            <person name="Tonouchi N."/>
        </authorList>
    </citation>
    <scope>NUCLEOTIDE SEQUENCE</scope>
    <source>
        <strain evidence="3">NBRC 109709</strain>
    </source>
</reference>
<feature type="compositionally biased region" description="Polar residues" evidence="1">
    <location>
        <begin position="1031"/>
        <end position="1040"/>
    </location>
</feature>
<dbReference type="SUPFAM" id="SSF47473">
    <property type="entry name" value="EF-hand"/>
    <property type="match status" value="1"/>
</dbReference>
<dbReference type="OrthoDB" id="414540at2759"/>
<feature type="domain" description="PUB" evidence="2">
    <location>
        <begin position="474"/>
        <end position="536"/>
    </location>
</feature>
<dbReference type="Gene3D" id="1.20.58.2190">
    <property type="match status" value="3"/>
</dbReference>
<comment type="caution">
    <text evidence="3">The sequence shown here is derived from an EMBL/GenBank/DDBJ whole genome shotgun (WGS) entry which is preliminary data.</text>
</comment>
<name>A0A9W6UCI9_9STRA</name>
<dbReference type="SMART" id="SM00580">
    <property type="entry name" value="PUG"/>
    <property type="match status" value="3"/>
</dbReference>
<feature type="region of interest" description="Disordered" evidence="1">
    <location>
        <begin position="1117"/>
        <end position="1156"/>
    </location>
</feature>
<dbReference type="InterPro" id="IPR036339">
    <property type="entry name" value="PUB-like_dom_sf"/>
</dbReference>
<evidence type="ECO:0000259" key="2">
    <source>
        <dbReference type="Pfam" id="PF09409"/>
    </source>
</evidence>
<accession>A0A9W6UCI9</accession>
<dbReference type="AlphaFoldDB" id="A0A9W6UCI9"/>
<dbReference type="Gene3D" id="1.10.238.10">
    <property type="entry name" value="EF-hand"/>
    <property type="match status" value="1"/>
</dbReference>
<proteinExistence type="predicted"/>
<gene>
    <name evidence="3" type="ORF">Pfra01_000635900</name>
</gene>
<dbReference type="SUPFAM" id="SSF143503">
    <property type="entry name" value="PUG domain-like"/>
    <property type="match status" value="3"/>
</dbReference>
<dbReference type="PANTHER" id="PTHR34157">
    <property type="entry name" value="TUZIN"/>
    <property type="match status" value="1"/>
</dbReference>
<keyword evidence="4" id="KW-1185">Reference proteome</keyword>
<evidence type="ECO:0000313" key="3">
    <source>
        <dbReference type="EMBL" id="GMF29592.1"/>
    </source>
</evidence>
<dbReference type="InterPro" id="IPR018997">
    <property type="entry name" value="PUB_domain"/>
</dbReference>
<evidence type="ECO:0000256" key="1">
    <source>
        <dbReference type="SAM" id="MobiDB-lite"/>
    </source>
</evidence>
<feature type="domain" description="PUB" evidence="2">
    <location>
        <begin position="914"/>
        <end position="969"/>
    </location>
</feature>
<feature type="region of interest" description="Disordered" evidence="1">
    <location>
        <begin position="1020"/>
        <end position="1041"/>
    </location>
</feature>
<dbReference type="Pfam" id="PF09409">
    <property type="entry name" value="PUB"/>
    <property type="match status" value="3"/>
</dbReference>
<feature type="domain" description="PUB" evidence="2">
    <location>
        <begin position="351"/>
        <end position="403"/>
    </location>
</feature>
<dbReference type="PANTHER" id="PTHR34157:SF2">
    <property type="entry name" value="TUZIN"/>
    <property type="match status" value="1"/>
</dbReference>
<sequence>MFNNNDVKSSGKISRSRIITLVEGFIAAKSIRGGNQGSSRDEGVTKSVHHILTEWFATHDDLRVHRHFEFKTLMLAFAYAKSRLVKLRMEQSVATVLEGRFASYHENKRQLELWQQKLGYRVFETLQRHFHDQALPNMIPSRIRVSELSLIFEQVTRRATPNKPLDVYLQQHHLFSHHTLLLPEFLCCYYQLYGSEHSASSRWGGAVELRPIAFVASCLFSNGDIVCKRHGDLVRRLSVGRTQAQVDLILRFREAFESLLSTDIDSSNSDREQLLETSQLSLFAAKVSSDPTVLEAAMTTLRKRSGAVSLVEVYGSCGFIIDEVTSAPTVRNAIERMRMRVDLADVRRIIVLVRNICVKILRYPNNADYWRIRADSSTFQSKIGRFDGATSLLEAVGFVEHKKTHYELRGARNAEGKRVSALDKPILDTLRERCVQLDGELSLFDGVESISSILQRISQARESAGETFPLDECQMVLKNLSAYIENVLKNPKDSRCWRIREANSTFQRQIGYLPHAEELMESIGFNLVQTSYGSAYTLRGTSMTNAPEKVASNDTQPSASLANFSFTSVSSQMEWFLWRRKQEIDGLLEDEMRYLHEVVGHLSHSQNIKSLLAKDEVINCRKTQASETRDSALTKMYPYGTNALETFNKTSIQRRQIAMMQDVFNRIDVDQKGFLVEADFSRAYGSPSALPPWIRFDGYDIGRDGKTDFADFVAALGPLIDHPYEINLTKVGEVVASTTVDELNTTLCEATSLAVGNLRLEASCTSAAVVLEALLRYLFNIVQEPKNPSLWSISDKVTPGSKILRFAAGRDMLRLVGFREVTSTSDANTPGVVARNFELQPQRAHFRTSKSIPELPVSLDSATIAKIQTIAGILAGHHRGLKNPTVSDVSAVSRAVCAPGRSSDSWSRVVQLAVKCLTNIESQPENPRYRELHTATNTFTKLVGKVQGVLELLLSVGFRETDTGTLIIPFDAQIDEIKARRLELEVGLAFLGLKLPTADKSYSIATPELAKRSSRGLLVQHKSSGGGDNMQKLTRAQSSEAEVRNKTLVTTNYQKLIAAGKSIRTRHVSSAIQTTTQAKRMAKTSATYNNRLVSAGTLRDPIENEILSALPRDTDSRFSSKTLKLGRTTNPPGHERSVLGRKQAQRRPPHKPPPAV</sequence>
<protein>
    <submittedName>
        <fullName evidence="3">Unnamed protein product</fullName>
    </submittedName>
</protein>
<evidence type="ECO:0000313" key="4">
    <source>
        <dbReference type="Proteomes" id="UP001165121"/>
    </source>
</evidence>
<dbReference type="CDD" id="cd09212">
    <property type="entry name" value="PUB"/>
    <property type="match status" value="4"/>
</dbReference>
<organism evidence="3 4">
    <name type="scientific">Phytophthora fragariaefolia</name>
    <dbReference type="NCBI Taxonomy" id="1490495"/>
    <lineage>
        <taxon>Eukaryota</taxon>
        <taxon>Sar</taxon>
        <taxon>Stramenopiles</taxon>
        <taxon>Oomycota</taxon>
        <taxon>Peronosporomycetes</taxon>
        <taxon>Peronosporales</taxon>
        <taxon>Peronosporaceae</taxon>
        <taxon>Phytophthora</taxon>
    </lineage>
</organism>
<dbReference type="EMBL" id="BSXT01000541">
    <property type="protein sequence ID" value="GMF29592.1"/>
    <property type="molecule type" value="Genomic_DNA"/>
</dbReference>
<dbReference type="InterPro" id="IPR011992">
    <property type="entry name" value="EF-hand-dom_pair"/>
</dbReference>
<dbReference type="Proteomes" id="UP001165121">
    <property type="component" value="Unassembled WGS sequence"/>
</dbReference>